<dbReference type="STRING" id="63057.A0A2P5CZ32"/>
<gene>
    <name evidence="1" type="ORF">TorRG33x02_268220</name>
</gene>
<dbReference type="InParanoid" id="A0A2P5CZ32"/>
<feature type="non-terminal residue" evidence="1">
    <location>
        <position position="1"/>
    </location>
</feature>
<reference evidence="2" key="1">
    <citation type="submission" date="2016-06" db="EMBL/GenBank/DDBJ databases">
        <title>Parallel loss of symbiosis genes in relatives of nitrogen-fixing non-legume Parasponia.</title>
        <authorList>
            <person name="Van Velzen R."/>
            <person name="Holmer R."/>
            <person name="Bu F."/>
            <person name="Rutten L."/>
            <person name="Van Zeijl A."/>
            <person name="Liu W."/>
            <person name="Santuari L."/>
            <person name="Cao Q."/>
            <person name="Sharma T."/>
            <person name="Shen D."/>
            <person name="Roswanjaya Y."/>
            <person name="Wardhani T."/>
            <person name="Kalhor M.S."/>
            <person name="Jansen J."/>
            <person name="Van den Hoogen J."/>
            <person name="Gungor B."/>
            <person name="Hartog M."/>
            <person name="Hontelez J."/>
            <person name="Verver J."/>
            <person name="Yang W.-C."/>
            <person name="Schijlen E."/>
            <person name="Repin R."/>
            <person name="Schilthuizen M."/>
            <person name="Schranz E."/>
            <person name="Heidstra R."/>
            <person name="Miyata K."/>
            <person name="Fedorova E."/>
            <person name="Kohlen W."/>
            <person name="Bisseling T."/>
            <person name="Smit S."/>
            <person name="Geurts R."/>
        </authorList>
    </citation>
    <scope>NUCLEOTIDE SEQUENCE [LARGE SCALE GENOMIC DNA]</scope>
    <source>
        <strain evidence="2">cv. RG33-2</strain>
    </source>
</reference>
<evidence type="ECO:0000313" key="1">
    <source>
        <dbReference type="EMBL" id="PON66309.1"/>
    </source>
</evidence>
<keyword evidence="2" id="KW-1185">Reference proteome</keyword>
<sequence>IKGINSTIPMPWHSAPADATMFDIENEIDGLLPVEVKEHCPSNLLQSTMVAGCVTAMPFSEKDSNLSSLGLYCFYGHRKLNGKYKFA</sequence>
<proteinExistence type="predicted"/>
<evidence type="ECO:0000313" key="2">
    <source>
        <dbReference type="Proteomes" id="UP000237000"/>
    </source>
</evidence>
<dbReference type="EMBL" id="JXTC01000313">
    <property type="protein sequence ID" value="PON66309.1"/>
    <property type="molecule type" value="Genomic_DNA"/>
</dbReference>
<protein>
    <submittedName>
        <fullName evidence="1">Bicarbonate transporter</fullName>
    </submittedName>
</protein>
<accession>A0A2P5CZ32</accession>
<dbReference type="Proteomes" id="UP000237000">
    <property type="component" value="Unassembled WGS sequence"/>
</dbReference>
<organism evidence="1 2">
    <name type="scientific">Trema orientale</name>
    <name type="common">Charcoal tree</name>
    <name type="synonym">Celtis orientalis</name>
    <dbReference type="NCBI Taxonomy" id="63057"/>
    <lineage>
        <taxon>Eukaryota</taxon>
        <taxon>Viridiplantae</taxon>
        <taxon>Streptophyta</taxon>
        <taxon>Embryophyta</taxon>
        <taxon>Tracheophyta</taxon>
        <taxon>Spermatophyta</taxon>
        <taxon>Magnoliopsida</taxon>
        <taxon>eudicotyledons</taxon>
        <taxon>Gunneridae</taxon>
        <taxon>Pentapetalae</taxon>
        <taxon>rosids</taxon>
        <taxon>fabids</taxon>
        <taxon>Rosales</taxon>
        <taxon>Cannabaceae</taxon>
        <taxon>Trema</taxon>
    </lineage>
</organism>
<dbReference type="AlphaFoldDB" id="A0A2P5CZ32"/>
<comment type="caution">
    <text evidence="1">The sequence shown here is derived from an EMBL/GenBank/DDBJ whole genome shotgun (WGS) entry which is preliminary data.</text>
</comment>
<dbReference type="OrthoDB" id="1735926at2759"/>
<name>A0A2P5CZ32_TREOI</name>